<reference evidence="1" key="1">
    <citation type="submission" date="2020-03" db="EMBL/GenBank/DDBJ databases">
        <title>Hybrid Assembly of Korean Phytophthora infestans isolates.</title>
        <authorList>
            <person name="Prokchorchik M."/>
            <person name="Lee Y."/>
            <person name="Seo J."/>
            <person name="Cho J.-H."/>
            <person name="Park Y.-E."/>
            <person name="Jang D.-C."/>
            <person name="Im J.-S."/>
            <person name="Choi J.-G."/>
            <person name="Park H.-J."/>
            <person name="Lee G.-B."/>
            <person name="Lee Y.-G."/>
            <person name="Hong S.-Y."/>
            <person name="Cho K."/>
            <person name="Sohn K.H."/>
        </authorList>
    </citation>
    <scope>NUCLEOTIDE SEQUENCE</scope>
    <source>
        <strain evidence="1">KR_2_A2</strain>
    </source>
</reference>
<comment type="caution">
    <text evidence="1">The sequence shown here is derived from an EMBL/GenBank/DDBJ whole genome shotgun (WGS) entry which is preliminary data.</text>
</comment>
<dbReference type="Proteomes" id="UP000704712">
    <property type="component" value="Unassembled WGS sequence"/>
</dbReference>
<gene>
    <name evidence="1" type="ORF">GN958_ATG19519</name>
</gene>
<evidence type="ECO:0000313" key="2">
    <source>
        <dbReference type="Proteomes" id="UP000704712"/>
    </source>
</evidence>
<dbReference type="EMBL" id="JAACNO010002742">
    <property type="protein sequence ID" value="KAF4131264.1"/>
    <property type="molecule type" value="Genomic_DNA"/>
</dbReference>
<evidence type="ECO:0000313" key="1">
    <source>
        <dbReference type="EMBL" id="KAF4131264.1"/>
    </source>
</evidence>
<name>A0A8S9TXC9_PHYIN</name>
<organism evidence="1 2">
    <name type="scientific">Phytophthora infestans</name>
    <name type="common">Potato late blight agent</name>
    <name type="synonym">Botrytis infestans</name>
    <dbReference type="NCBI Taxonomy" id="4787"/>
    <lineage>
        <taxon>Eukaryota</taxon>
        <taxon>Sar</taxon>
        <taxon>Stramenopiles</taxon>
        <taxon>Oomycota</taxon>
        <taxon>Peronosporomycetes</taxon>
        <taxon>Peronosporales</taxon>
        <taxon>Peronosporaceae</taxon>
        <taxon>Phytophthora</taxon>
    </lineage>
</organism>
<proteinExistence type="predicted"/>
<accession>A0A8S9TXC9</accession>
<protein>
    <submittedName>
        <fullName evidence="1">Uncharacterized protein</fullName>
    </submittedName>
</protein>
<sequence>METVALEWISSAEVEPQDVVQLVQRLHNVPEDAVCEIGDIFSRRWRSQKQQEHLIRNEIHLTCEPSVAEFLCKKFNKQTQHVTGGEIIQLRCKHVYTGSVPIGKRIGTPQVMMPASERVDDDETAFESRSQAIPSTTASVLPIDKVIALIDLLGDQVVDAQEAYELFSDRDACTPQRMTLLGLTKALSKLCKNEWTAKPTRARNIGDNTNASVQNLRFLLASLIASNNVAVERVPTATTVPFLSYTDFLATYVAFLANLHSSKM</sequence>
<dbReference type="AlphaFoldDB" id="A0A8S9TXC9"/>